<keyword evidence="2" id="KW-0689">Ribosomal protein</keyword>
<dbReference type="KEGG" id="dsf:UWK_03590"/>
<keyword evidence="2" id="KW-0614">Plasmid</keyword>
<dbReference type="Gene3D" id="2.40.50.140">
    <property type="entry name" value="Nucleic acid-binding proteins"/>
    <property type="match status" value="1"/>
</dbReference>
<evidence type="ECO:0000313" key="3">
    <source>
        <dbReference type="Proteomes" id="UP000011721"/>
    </source>
</evidence>
<keyword evidence="2" id="KW-0687">Ribonucleoprotein</keyword>
<protein>
    <submittedName>
        <fullName evidence="2">Ribosomal protein S1</fullName>
    </submittedName>
</protein>
<dbReference type="GO" id="GO:0005524">
    <property type="term" value="F:ATP binding"/>
    <property type="evidence" value="ECO:0007669"/>
    <property type="project" value="UniProtKB-KW"/>
</dbReference>
<dbReference type="PROSITE" id="PS50126">
    <property type="entry name" value="S1"/>
    <property type="match status" value="1"/>
</dbReference>
<dbReference type="AlphaFoldDB" id="M1NKI4"/>
<evidence type="ECO:0000259" key="1">
    <source>
        <dbReference type="PROSITE" id="PS50126"/>
    </source>
</evidence>
<dbReference type="EMBL" id="CP003986">
    <property type="protein sequence ID" value="AGF80099.1"/>
    <property type="molecule type" value="Genomic_DNA"/>
</dbReference>
<dbReference type="Proteomes" id="UP000011721">
    <property type="component" value="Plasmid unnamed"/>
</dbReference>
<dbReference type="OrthoDB" id="6627169at2"/>
<dbReference type="GO" id="GO:0005840">
    <property type="term" value="C:ribosome"/>
    <property type="evidence" value="ECO:0007669"/>
    <property type="project" value="UniProtKB-KW"/>
</dbReference>
<dbReference type="InterPro" id="IPR012340">
    <property type="entry name" value="NA-bd_OB-fold"/>
</dbReference>
<dbReference type="InterPro" id="IPR003029">
    <property type="entry name" value="S1_domain"/>
</dbReference>
<dbReference type="RefSeq" id="WP_015405781.1">
    <property type="nucleotide sequence ID" value="NC_020305.1"/>
</dbReference>
<proteinExistence type="predicted"/>
<evidence type="ECO:0000313" key="2">
    <source>
        <dbReference type="EMBL" id="AGF80099.1"/>
    </source>
</evidence>
<sequence length="894" mass="101899">MISEKDIKNESDVEQKFILPLLTNSQPVGLGYSSCDFRTKPDIRQLEIDKGRAKKLYYPDYIVILHGLPVLVIEAKHPEDNNLEEAIREARLYAGEINSLFPSHFNPCQKLIATNSLRTICGSWDDSSILLEISNTEIDASHPNLAKLITFGCKVNLEKFSDVEQKKLRGNVQFKRPTNIIGGRSVRNEEVKLNSFGNTLALEYRHLFNPESEEERKNIVKKAYVKSTRRLRHVDPIDKIIRAANPPSITDAHQISTTDPSELLRTLTPNDKLHHQLLVLIGGVGSGKSTFIDYLREVSLPEEIKESTVWISINMNLAPLSRGVIYSWLENEIINEFRNHNADIDFDSLPFLEKLYSVELNKIKKGAGAYFDEYSDKYKSLLADELIRVQGDTDATMNACIRHFCAERQKLLIVSLDNSDKRNRDDQLLMFDVAKWLQKTCRCLVFLPIRDTTYDHHRTEPPLDTVIKDLVFRIDAPLFMDVLYKRVKLALAEMDTEKENSLSYVLPNGFRVEYPQSEQAYYLACILRSLFQNDALFRRIVSGIAGSNIRKGLEIFLDFCKSGHIHEDQIFKIRHAKGDYVLPKHIVTRVLFRGNRRYYNDANSLVKNIFASFPEDIIPDPFARLSVLSWLKKKYRTKGPSGMLGYHKTATIINELVAYGHDERRLSDEISELIKAGCISTESQNINQFSIDDLISIAPSGHVHLDLLINLDYLSTCSEDVWFKDARIAEDIADRLIGSKGKGHMSYSSSVDNASVLLSYLEEYKDSYLANPEAILAEERIHDFCNITEPKEYVQKLKEKASSTSDTETLQKKYPPGRVVDCQVTGIKKYGLFVEFGIEGTGLIHISEFNKLKDAGALLLEEFDAGDQLRAEIVCYKHDHGRFNLKPAHDTNES</sequence>
<accession>M1NKI4</accession>
<feature type="domain" description="S1 motif" evidence="1">
    <location>
        <begin position="817"/>
        <end position="888"/>
    </location>
</feature>
<dbReference type="GO" id="GO:0009035">
    <property type="term" value="F:type I site-specific deoxyribonuclease activity"/>
    <property type="evidence" value="ECO:0007669"/>
    <property type="project" value="UniProtKB-EC"/>
</dbReference>
<dbReference type="InterPro" id="IPR007409">
    <property type="entry name" value="Restrct_endonuc_type1_HsdR_N"/>
</dbReference>
<dbReference type="GO" id="GO:0009307">
    <property type="term" value="P:DNA restriction-modification system"/>
    <property type="evidence" value="ECO:0007669"/>
    <property type="project" value="UniProtKB-KW"/>
</dbReference>
<dbReference type="Gene3D" id="3.90.1570.50">
    <property type="match status" value="1"/>
</dbReference>
<dbReference type="GO" id="GO:0003677">
    <property type="term" value="F:DNA binding"/>
    <property type="evidence" value="ECO:0007669"/>
    <property type="project" value="UniProtKB-KW"/>
</dbReference>
<dbReference type="SUPFAM" id="SSF50249">
    <property type="entry name" value="Nucleic acid-binding proteins"/>
    <property type="match status" value="1"/>
</dbReference>
<reference evidence="3" key="1">
    <citation type="journal article" date="2013" name="Stand. Genomic Sci.">
        <title>Complete genome sequence of Desulfocapsa sulfexigens, a marine deltaproteobacterium specialized in disproportionating inorganic sulfur compounds.</title>
        <authorList>
            <person name="Finster K.W."/>
            <person name="Kjeldsen K.U."/>
            <person name="Kube M."/>
            <person name="Reinhardt R."/>
            <person name="Mussmann M."/>
            <person name="Amann R."/>
            <person name="Schreiber L."/>
        </authorList>
    </citation>
    <scope>NUCLEOTIDE SEQUENCE [LARGE SCALE GENOMIC DNA]</scope>
    <source>
        <strain evidence="3">DSM 10523 / SB164P1</strain>
        <plasmid evidence="3">pDESSD</plasmid>
    </source>
</reference>
<dbReference type="Pfam" id="PF00575">
    <property type="entry name" value="S1"/>
    <property type="match status" value="1"/>
</dbReference>
<keyword evidence="3" id="KW-1185">Reference proteome</keyword>
<geneLocation type="plasmid" evidence="3">
    <name>pDESSD</name>
</geneLocation>
<gene>
    <name evidence="2" type="ordered locus">UWK_03590</name>
</gene>
<dbReference type="HOGENOM" id="CLU_326186_0_0_7"/>
<dbReference type="Pfam" id="PF04313">
    <property type="entry name" value="HSDR_N"/>
    <property type="match status" value="1"/>
</dbReference>
<organism evidence="2 3">
    <name type="scientific">Desulfocapsa sulfexigens (strain DSM 10523 / SB164P1)</name>
    <dbReference type="NCBI Taxonomy" id="1167006"/>
    <lineage>
        <taxon>Bacteria</taxon>
        <taxon>Pseudomonadati</taxon>
        <taxon>Thermodesulfobacteriota</taxon>
        <taxon>Desulfobulbia</taxon>
        <taxon>Desulfobulbales</taxon>
        <taxon>Desulfocapsaceae</taxon>
        <taxon>Desulfocapsa</taxon>
    </lineage>
</organism>
<dbReference type="SMART" id="SM00316">
    <property type="entry name" value="S1"/>
    <property type="match status" value="1"/>
</dbReference>
<name>M1NKI4_DESSD</name>